<proteinExistence type="predicted"/>
<sequence length="103" mass="11448">MSQMRGTPSHQPITEKIEDPVCINCHQHGQFASQLKCPKFPKLKPKKGDTIKDKNESQLAKSSNIIPELSFAQALKNNDSTPKTSPLDLQNSVPDKNHTKSEP</sequence>
<dbReference type="Proteomes" id="UP000887116">
    <property type="component" value="Unassembled WGS sequence"/>
</dbReference>
<organism evidence="2 3">
    <name type="scientific">Trichonephila clavata</name>
    <name type="common">Joro spider</name>
    <name type="synonym">Nephila clavata</name>
    <dbReference type="NCBI Taxonomy" id="2740835"/>
    <lineage>
        <taxon>Eukaryota</taxon>
        <taxon>Metazoa</taxon>
        <taxon>Ecdysozoa</taxon>
        <taxon>Arthropoda</taxon>
        <taxon>Chelicerata</taxon>
        <taxon>Arachnida</taxon>
        <taxon>Araneae</taxon>
        <taxon>Araneomorphae</taxon>
        <taxon>Entelegynae</taxon>
        <taxon>Araneoidea</taxon>
        <taxon>Nephilidae</taxon>
        <taxon>Trichonephila</taxon>
    </lineage>
</organism>
<feature type="region of interest" description="Disordered" evidence="1">
    <location>
        <begin position="75"/>
        <end position="103"/>
    </location>
</feature>
<protein>
    <recommendedName>
        <fullName evidence="4">Zinc knuckle domain containing protein</fullName>
    </recommendedName>
</protein>
<dbReference type="EMBL" id="BMAO01028660">
    <property type="protein sequence ID" value="GFR26481.1"/>
    <property type="molecule type" value="Genomic_DNA"/>
</dbReference>
<comment type="caution">
    <text evidence="2">The sequence shown here is derived from an EMBL/GenBank/DDBJ whole genome shotgun (WGS) entry which is preliminary data.</text>
</comment>
<evidence type="ECO:0000313" key="3">
    <source>
        <dbReference type="Proteomes" id="UP000887116"/>
    </source>
</evidence>
<accession>A0A8X6K1H5</accession>
<feature type="compositionally biased region" description="Basic and acidic residues" evidence="1">
    <location>
        <begin position="46"/>
        <end position="56"/>
    </location>
</feature>
<name>A0A8X6K1H5_TRICU</name>
<reference evidence="2" key="1">
    <citation type="submission" date="2020-07" db="EMBL/GenBank/DDBJ databases">
        <title>Multicomponent nature underlies the extraordinary mechanical properties of spider dragline silk.</title>
        <authorList>
            <person name="Kono N."/>
            <person name="Nakamura H."/>
            <person name="Mori M."/>
            <person name="Yoshida Y."/>
            <person name="Ohtoshi R."/>
            <person name="Malay A.D."/>
            <person name="Moran D.A.P."/>
            <person name="Tomita M."/>
            <person name="Numata K."/>
            <person name="Arakawa K."/>
        </authorList>
    </citation>
    <scope>NUCLEOTIDE SEQUENCE</scope>
</reference>
<feature type="compositionally biased region" description="Polar residues" evidence="1">
    <location>
        <begin position="75"/>
        <end position="94"/>
    </location>
</feature>
<dbReference type="AlphaFoldDB" id="A0A8X6K1H5"/>
<keyword evidence="3" id="KW-1185">Reference proteome</keyword>
<dbReference type="OrthoDB" id="10421089at2759"/>
<evidence type="ECO:0008006" key="4">
    <source>
        <dbReference type="Google" id="ProtNLM"/>
    </source>
</evidence>
<gene>
    <name evidence="2" type="ORF">TNCT_470021</name>
</gene>
<evidence type="ECO:0000256" key="1">
    <source>
        <dbReference type="SAM" id="MobiDB-lite"/>
    </source>
</evidence>
<evidence type="ECO:0000313" key="2">
    <source>
        <dbReference type="EMBL" id="GFR26481.1"/>
    </source>
</evidence>
<feature type="region of interest" description="Disordered" evidence="1">
    <location>
        <begin position="39"/>
        <end position="59"/>
    </location>
</feature>